<feature type="region of interest" description="Disordered" evidence="1">
    <location>
        <begin position="1"/>
        <end position="24"/>
    </location>
</feature>
<evidence type="ECO:0000313" key="3">
    <source>
        <dbReference type="EMBL" id="MBX28606.1"/>
    </source>
</evidence>
<evidence type="ECO:0000256" key="1">
    <source>
        <dbReference type="SAM" id="MobiDB-lite"/>
    </source>
</evidence>
<dbReference type="EMBL" id="GGEC01048122">
    <property type="protein sequence ID" value="MBX28606.1"/>
    <property type="molecule type" value="Transcribed_RNA"/>
</dbReference>
<keyword evidence="2" id="KW-1133">Transmembrane helix</keyword>
<protein>
    <submittedName>
        <fullName evidence="3">Uncharacterized protein MANES_18G037900</fullName>
    </submittedName>
</protein>
<keyword evidence="2" id="KW-0472">Membrane</keyword>
<evidence type="ECO:0000256" key="2">
    <source>
        <dbReference type="SAM" id="Phobius"/>
    </source>
</evidence>
<feature type="transmembrane region" description="Helical" evidence="2">
    <location>
        <begin position="79"/>
        <end position="96"/>
    </location>
</feature>
<accession>A0A2P2MEC8</accession>
<name>A0A2P2MEC8_RHIMU</name>
<proteinExistence type="predicted"/>
<sequence length="97" mass="11120">MDGCLANGKFPSRPPPPPPAAASDGSLVKSLKFRLDPIFANIWIQQCLKNAFFQKRKKERRKEREKSAPYHRGGADRPVSFLFLCFSLCLLLYFEIF</sequence>
<reference evidence="3" key="1">
    <citation type="submission" date="2018-02" db="EMBL/GenBank/DDBJ databases">
        <title>Rhizophora mucronata_Transcriptome.</title>
        <authorList>
            <person name="Meera S.P."/>
            <person name="Sreeshan A."/>
            <person name="Augustine A."/>
        </authorList>
    </citation>
    <scope>NUCLEOTIDE SEQUENCE</scope>
    <source>
        <tissue evidence="3">Leaf</tissue>
    </source>
</reference>
<keyword evidence="2" id="KW-0812">Transmembrane</keyword>
<organism evidence="3">
    <name type="scientific">Rhizophora mucronata</name>
    <name type="common">Asiatic mangrove</name>
    <dbReference type="NCBI Taxonomy" id="61149"/>
    <lineage>
        <taxon>Eukaryota</taxon>
        <taxon>Viridiplantae</taxon>
        <taxon>Streptophyta</taxon>
        <taxon>Embryophyta</taxon>
        <taxon>Tracheophyta</taxon>
        <taxon>Spermatophyta</taxon>
        <taxon>Magnoliopsida</taxon>
        <taxon>eudicotyledons</taxon>
        <taxon>Gunneridae</taxon>
        <taxon>Pentapetalae</taxon>
        <taxon>rosids</taxon>
        <taxon>fabids</taxon>
        <taxon>Malpighiales</taxon>
        <taxon>Rhizophoraceae</taxon>
        <taxon>Rhizophora</taxon>
    </lineage>
</organism>
<dbReference type="AlphaFoldDB" id="A0A2P2MEC8"/>